<dbReference type="InterPro" id="IPR036892">
    <property type="entry name" value="L27_dom_sf"/>
</dbReference>
<evidence type="ECO:0000259" key="1">
    <source>
        <dbReference type="PROSITE" id="PS51022"/>
    </source>
</evidence>
<feature type="domain" description="L27" evidence="1">
    <location>
        <begin position="10"/>
        <end position="64"/>
    </location>
</feature>
<dbReference type="AlphaFoldDB" id="A0A8U0PNZ1"/>
<dbReference type="SMART" id="SM00569">
    <property type="entry name" value="L27"/>
    <property type="match status" value="2"/>
</dbReference>
<dbReference type="Gene3D" id="2.30.42.10">
    <property type="match status" value="1"/>
</dbReference>
<sequence length="186" mass="20310">MPALSTGSGNDSGLYELLCALPSQLQPHVHSQDDSTFLHNMFGERSLHSLVKIHERLQHYEERSPSPILDSAGFLAADLSEELQGKSASEEISELLNLLAKPHVKSLLSVHDTVAQKSYDPELPPLPDDIDDDEVSVKIIRLVKNKEPLGATIKRDEHTGAILIARIMRGGAADRSGGPMRSQAHP</sequence>
<dbReference type="InterPro" id="IPR004172">
    <property type="entry name" value="L27_dom"/>
</dbReference>
<dbReference type="Gene3D" id="1.10.287.650">
    <property type="entry name" value="L27 domain"/>
    <property type="match status" value="1"/>
</dbReference>
<reference evidence="3" key="1">
    <citation type="submission" date="2025-08" db="UniProtKB">
        <authorList>
            <consortium name="RefSeq"/>
        </authorList>
    </citation>
    <scope>IDENTIFICATION</scope>
    <source>
        <tissue evidence="3">White muscle</tissue>
    </source>
</reference>
<dbReference type="InterPro" id="IPR036034">
    <property type="entry name" value="PDZ_sf"/>
</dbReference>
<dbReference type="Proteomes" id="UP000808372">
    <property type="component" value="Chromosome 33"/>
</dbReference>
<dbReference type="KEGG" id="snh:120027661"/>
<dbReference type="GeneID" id="120027661"/>
<proteinExistence type="predicted"/>
<name>A0A8U0PNZ1_SALNM</name>
<keyword evidence="2" id="KW-1185">Reference proteome</keyword>
<evidence type="ECO:0000313" key="3">
    <source>
        <dbReference type="RefSeq" id="XP_038828583.1"/>
    </source>
</evidence>
<dbReference type="SUPFAM" id="SSF101288">
    <property type="entry name" value="L27 domain"/>
    <property type="match status" value="1"/>
</dbReference>
<protein>
    <submittedName>
        <fullName evidence="3">MAGUK p55 subfamily member 7-like</fullName>
    </submittedName>
</protein>
<organism evidence="2 3">
    <name type="scientific">Salvelinus namaycush</name>
    <name type="common">Lake trout</name>
    <name type="synonym">Salmo namaycush</name>
    <dbReference type="NCBI Taxonomy" id="8040"/>
    <lineage>
        <taxon>Eukaryota</taxon>
        <taxon>Metazoa</taxon>
        <taxon>Chordata</taxon>
        <taxon>Craniata</taxon>
        <taxon>Vertebrata</taxon>
        <taxon>Euteleostomi</taxon>
        <taxon>Actinopterygii</taxon>
        <taxon>Neopterygii</taxon>
        <taxon>Teleostei</taxon>
        <taxon>Protacanthopterygii</taxon>
        <taxon>Salmoniformes</taxon>
        <taxon>Salmonidae</taxon>
        <taxon>Salmoninae</taxon>
        <taxon>Salvelinus</taxon>
    </lineage>
</organism>
<dbReference type="InterPro" id="IPR050716">
    <property type="entry name" value="MAGUK"/>
</dbReference>
<gene>
    <name evidence="3" type="primary">LOC120027661</name>
</gene>
<dbReference type="PANTHER" id="PTHR23122">
    <property type="entry name" value="MEMBRANE-ASSOCIATED GUANYLATE KINASE MAGUK"/>
    <property type="match status" value="1"/>
</dbReference>
<dbReference type="PROSITE" id="PS51022">
    <property type="entry name" value="L27"/>
    <property type="match status" value="2"/>
</dbReference>
<feature type="domain" description="L27" evidence="1">
    <location>
        <begin position="65"/>
        <end position="122"/>
    </location>
</feature>
<accession>A0A8U0PNZ1</accession>
<dbReference type="InterPro" id="IPR014775">
    <property type="entry name" value="L27_C"/>
</dbReference>
<dbReference type="RefSeq" id="XP_038828583.1">
    <property type="nucleotide sequence ID" value="XM_038972655.1"/>
</dbReference>
<dbReference type="SUPFAM" id="SSF50156">
    <property type="entry name" value="PDZ domain-like"/>
    <property type="match status" value="1"/>
</dbReference>
<evidence type="ECO:0000313" key="2">
    <source>
        <dbReference type="Proteomes" id="UP000808372"/>
    </source>
</evidence>
<dbReference type="Pfam" id="PF02828">
    <property type="entry name" value="L27"/>
    <property type="match status" value="2"/>
</dbReference>